<dbReference type="PANTHER" id="PTHR43163:SF3">
    <property type="entry name" value="PEPTIDE ABC TRANSPORTER PERMEASE PROTEIN"/>
    <property type="match status" value="1"/>
</dbReference>
<feature type="transmembrane region" description="Helical" evidence="7">
    <location>
        <begin position="41"/>
        <end position="58"/>
    </location>
</feature>
<evidence type="ECO:0000256" key="1">
    <source>
        <dbReference type="ARBA" id="ARBA00004651"/>
    </source>
</evidence>
<evidence type="ECO:0000256" key="8">
    <source>
        <dbReference type="SAM" id="MobiDB-lite"/>
    </source>
</evidence>
<dbReference type="InterPro" id="IPR035906">
    <property type="entry name" value="MetI-like_sf"/>
</dbReference>
<proteinExistence type="inferred from homology"/>
<evidence type="ECO:0000256" key="7">
    <source>
        <dbReference type="RuleBase" id="RU363032"/>
    </source>
</evidence>
<keyword evidence="5 7" id="KW-1133">Transmembrane helix</keyword>
<evidence type="ECO:0000313" key="10">
    <source>
        <dbReference type="EMBL" id="SDK44222.1"/>
    </source>
</evidence>
<dbReference type="GO" id="GO:0055085">
    <property type="term" value="P:transmembrane transport"/>
    <property type="evidence" value="ECO:0007669"/>
    <property type="project" value="InterPro"/>
</dbReference>
<comment type="subcellular location">
    <subcellularLocation>
        <location evidence="1 7">Cell membrane</location>
        <topology evidence="1 7">Multi-pass membrane protein</topology>
    </subcellularLocation>
</comment>
<dbReference type="PROSITE" id="PS50928">
    <property type="entry name" value="ABC_TM1"/>
    <property type="match status" value="1"/>
</dbReference>
<feature type="region of interest" description="Disordered" evidence="8">
    <location>
        <begin position="1"/>
        <end position="24"/>
    </location>
</feature>
<evidence type="ECO:0000313" key="11">
    <source>
        <dbReference type="Proteomes" id="UP000199202"/>
    </source>
</evidence>
<dbReference type="InterPro" id="IPR000515">
    <property type="entry name" value="MetI-like"/>
</dbReference>
<comment type="similarity">
    <text evidence="7">Belongs to the binding-protein-dependent transport system permease family.</text>
</comment>
<dbReference type="STRING" id="633440.SAMN05421869_11610"/>
<dbReference type="Proteomes" id="UP000199202">
    <property type="component" value="Unassembled WGS sequence"/>
</dbReference>
<dbReference type="AlphaFoldDB" id="A0A1G9BXM8"/>
<dbReference type="EMBL" id="FNDJ01000016">
    <property type="protein sequence ID" value="SDK44222.1"/>
    <property type="molecule type" value="Genomic_DNA"/>
</dbReference>
<evidence type="ECO:0000256" key="5">
    <source>
        <dbReference type="ARBA" id="ARBA00022989"/>
    </source>
</evidence>
<keyword evidence="2 7" id="KW-0813">Transport</keyword>
<organism evidence="10 11">
    <name type="scientific">Nonomuraea jiangxiensis</name>
    <dbReference type="NCBI Taxonomy" id="633440"/>
    <lineage>
        <taxon>Bacteria</taxon>
        <taxon>Bacillati</taxon>
        <taxon>Actinomycetota</taxon>
        <taxon>Actinomycetes</taxon>
        <taxon>Streptosporangiales</taxon>
        <taxon>Streptosporangiaceae</taxon>
        <taxon>Nonomuraea</taxon>
    </lineage>
</organism>
<evidence type="ECO:0000256" key="3">
    <source>
        <dbReference type="ARBA" id="ARBA00022475"/>
    </source>
</evidence>
<protein>
    <submittedName>
        <fullName evidence="10">Peptide/nickel transport system permease protein</fullName>
    </submittedName>
</protein>
<dbReference type="Pfam" id="PF00528">
    <property type="entry name" value="BPD_transp_1"/>
    <property type="match status" value="1"/>
</dbReference>
<keyword evidence="4 7" id="KW-0812">Transmembrane</keyword>
<keyword evidence="6 7" id="KW-0472">Membrane</keyword>
<keyword evidence="11" id="KW-1185">Reference proteome</keyword>
<dbReference type="OrthoDB" id="3427645at2"/>
<evidence type="ECO:0000256" key="6">
    <source>
        <dbReference type="ARBA" id="ARBA00023136"/>
    </source>
</evidence>
<feature type="domain" description="ABC transmembrane type-1" evidence="9">
    <location>
        <begin position="122"/>
        <end position="330"/>
    </location>
</feature>
<dbReference type="GO" id="GO:0005886">
    <property type="term" value="C:plasma membrane"/>
    <property type="evidence" value="ECO:0007669"/>
    <property type="project" value="UniProtKB-SubCell"/>
</dbReference>
<feature type="transmembrane region" description="Helical" evidence="7">
    <location>
        <begin position="126"/>
        <end position="149"/>
    </location>
</feature>
<gene>
    <name evidence="10" type="ORF">SAMN05421869_11610</name>
</gene>
<feature type="transmembrane region" description="Helical" evidence="7">
    <location>
        <begin position="307"/>
        <end position="329"/>
    </location>
</feature>
<dbReference type="Gene3D" id="1.10.3720.10">
    <property type="entry name" value="MetI-like"/>
    <property type="match status" value="1"/>
</dbReference>
<sequence>MAGDLTAIEPTPPPAGTARAEGPRRAAGPALRALAALGRRLLLLPVLLLVVFATMEFLPGDAARSTIDRGAGAAAVAERRAELGLDRPLWSRFWDWITGLPRGDMGVTARGEQVADVIGRHFTNTLLLAGLAFALTLVVALALAGLAMLKSGTLLDRLVSGSATIVAALPEFVVAGVLVLVLSLWAGLLPAVTVPGPGGLPAEPVMLVLPVLALAIPQIGWNARVAHAALADECSAPHVEAAVLDGLPARRVLLRHLLPGALPAIATGAVTSTGMLLGGAVVVETIFNYPGIGSVLASAVRDRDTPLVAGVVTVTGVAILVLLIAADAVRARASGRR</sequence>
<name>A0A1G9BXM8_9ACTN</name>
<dbReference type="PANTHER" id="PTHR43163">
    <property type="entry name" value="DIPEPTIDE TRANSPORT SYSTEM PERMEASE PROTEIN DPPB-RELATED"/>
    <property type="match status" value="1"/>
</dbReference>
<reference evidence="10 11" key="1">
    <citation type="submission" date="2016-10" db="EMBL/GenBank/DDBJ databases">
        <authorList>
            <person name="de Groot N.N."/>
        </authorList>
    </citation>
    <scope>NUCLEOTIDE SEQUENCE [LARGE SCALE GENOMIC DNA]</scope>
    <source>
        <strain evidence="10 11">CGMCC 4.6533</strain>
    </source>
</reference>
<feature type="transmembrane region" description="Helical" evidence="7">
    <location>
        <begin position="260"/>
        <end position="287"/>
    </location>
</feature>
<dbReference type="SUPFAM" id="SSF161098">
    <property type="entry name" value="MetI-like"/>
    <property type="match status" value="1"/>
</dbReference>
<evidence type="ECO:0000256" key="4">
    <source>
        <dbReference type="ARBA" id="ARBA00022692"/>
    </source>
</evidence>
<keyword evidence="3" id="KW-1003">Cell membrane</keyword>
<evidence type="ECO:0000256" key="2">
    <source>
        <dbReference type="ARBA" id="ARBA00022448"/>
    </source>
</evidence>
<dbReference type="InterPro" id="IPR045621">
    <property type="entry name" value="BPD_transp_1_N"/>
</dbReference>
<feature type="transmembrane region" description="Helical" evidence="7">
    <location>
        <begin position="161"/>
        <end position="185"/>
    </location>
</feature>
<dbReference type="RefSeq" id="WP_090939852.1">
    <property type="nucleotide sequence ID" value="NZ_FNDJ01000016.1"/>
</dbReference>
<dbReference type="CDD" id="cd06261">
    <property type="entry name" value="TM_PBP2"/>
    <property type="match status" value="1"/>
</dbReference>
<dbReference type="Pfam" id="PF19300">
    <property type="entry name" value="BPD_transp_1_N"/>
    <property type="match status" value="1"/>
</dbReference>
<evidence type="ECO:0000259" key="9">
    <source>
        <dbReference type="PROSITE" id="PS50928"/>
    </source>
</evidence>
<accession>A0A1G9BXM8</accession>